<proteinExistence type="predicted"/>
<gene>
    <name evidence="3" type="primary">LOC105230327</name>
</gene>
<dbReference type="Proteomes" id="UP001652620">
    <property type="component" value="Chromosome 2"/>
</dbReference>
<dbReference type="OrthoDB" id="10560709at2759"/>
<reference evidence="3" key="2">
    <citation type="submission" date="2025-08" db="UniProtKB">
        <authorList>
            <consortium name="RefSeq"/>
        </authorList>
    </citation>
    <scope>IDENTIFICATION</scope>
    <source>
        <tissue evidence="3">Adult</tissue>
    </source>
</reference>
<keyword evidence="2" id="KW-1185">Reference proteome</keyword>
<dbReference type="GeneID" id="105230327"/>
<feature type="region of interest" description="Disordered" evidence="1">
    <location>
        <begin position="1"/>
        <end position="24"/>
    </location>
</feature>
<sequence length="234" mass="25312">MSSIIKAAEETTTESDGTTEPPSKGKSFFLFGGFFQKIRQRWSGQPDPSAPIYAGPVYPFLGSQNCPAYGGCNPAWSYRPVPYEVHNIYYTNAQVPPLVSPYPSTPVQPQQQQQQNQQSNLVILHTAAGSQISAYPQPKPYPAYPQFVPQQSHVPSTIPTGGQPHHSAYVPNNYGDYPPVIYGTQPPPSYGPITPNYLPNNGGVAYHRPDTAISVATSGGSAPCNPRLYACNIG</sequence>
<reference evidence="2" key="1">
    <citation type="submission" date="2025-05" db="UniProtKB">
        <authorList>
            <consortium name="RefSeq"/>
        </authorList>
    </citation>
    <scope>NUCLEOTIDE SEQUENCE [LARGE SCALE GENOMIC DNA]</scope>
</reference>
<dbReference type="AlphaFoldDB" id="A0A6I9VHB0"/>
<organism evidence="2 3">
    <name type="scientific">Bactrocera dorsalis</name>
    <name type="common">Oriental fruit fly</name>
    <name type="synonym">Dacus dorsalis</name>
    <dbReference type="NCBI Taxonomy" id="27457"/>
    <lineage>
        <taxon>Eukaryota</taxon>
        <taxon>Metazoa</taxon>
        <taxon>Ecdysozoa</taxon>
        <taxon>Arthropoda</taxon>
        <taxon>Hexapoda</taxon>
        <taxon>Insecta</taxon>
        <taxon>Pterygota</taxon>
        <taxon>Neoptera</taxon>
        <taxon>Endopterygota</taxon>
        <taxon>Diptera</taxon>
        <taxon>Brachycera</taxon>
        <taxon>Muscomorpha</taxon>
        <taxon>Tephritoidea</taxon>
        <taxon>Tephritidae</taxon>
        <taxon>Bactrocera</taxon>
        <taxon>Bactrocera</taxon>
    </lineage>
</organism>
<protein>
    <submittedName>
        <fullName evidence="3">Trithorax group protein osa</fullName>
    </submittedName>
</protein>
<evidence type="ECO:0000256" key="1">
    <source>
        <dbReference type="SAM" id="MobiDB-lite"/>
    </source>
</evidence>
<evidence type="ECO:0000313" key="3">
    <source>
        <dbReference type="RefSeq" id="XP_011209329.2"/>
    </source>
</evidence>
<feature type="compositionally biased region" description="Low complexity" evidence="1">
    <location>
        <begin position="14"/>
        <end position="24"/>
    </location>
</feature>
<name>A0A6I9VHB0_BACDO</name>
<dbReference type="RefSeq" id="XP_011209329.2">
    <property type="nucleotide sequence ID" value="XM_011211027.3"/>
</dbReference>
<dbReference type="InParanoid" id="A0A6I9VHB0"/>
<evidence type="ECO:0000313" key="2">
    <source>
        <dbReference type="Proteomes" id="UP001652620"/>
    </source>
</evidence>
<accession>A0A6I9VHB0</accession>
<dbReference type="KEGG" id="bdr:105230327"/>